<name>A0ABR4NRB8_9SACH</name>
<keyword evidence="1" id="KW-0472">Membrane</keyword>
<gene>
    <name evidence="2" type="ORF">RNJ44_01254</name>
</gene>
<accession>A0ABR4NRB8</accession>
<organism evidence="2 3">
    <name type="scientific">Nakaseomyces bracarensis</name>
    <dbReference type="NCBI Taxonomy" id="273131"/>
    <lineage>
        <taxon>Eukaryota</taxon>
        <taxon>Fungi</taxon>
        <taxon>Dikarya</taxon>
        <taxon>Ascomycota</taxon>
        <taxon>Saccharomycotina</taxon>
        <taxon>Saccharomycetes</taxon>
        <taxon>Saccharomycetales</taxon>
        <taxon>Saccharomycetaceae</taxon>
        <taxon>Nakaseomyces</taxon>
    </lineage>
</organism>
<keyword evidence="1" id="KW-0812">Transmembrane</keyword>
<reference evidence="2 3" key="1">
    <citation type="submission" date="2024-05" db="EMBL/GenBank/DDBJ databases">
        <title>Long read based assembly of the Candida bracarensis genome reveals expanded adhesin content.</title>
        <authorList>
            <person name="Marcet-Houben M."/>
            <person name="Ksiezopolska E."/>
            <person name="Gabaldon T."/>
        </authorList>
    </citation>
    <scope>NUCLEOTIDE SEQUENCE [LARGE SCALE GENOMIC DNA]</scope>
    <source>
        <strain evidence="2 3">CBM6</strain>
    </source>
</reference>
<dbReference type="Proteomes" id="UP001623330">
    <property type="component" value="Unassembled WGS sequence"/>
</dbReference>
<comment type="caution">
    <text evidence="2">The sequence shown here is derived from an EMBL/GenBank/DDBJ whole genome shotgun (WGS) entry which is preliminary data.</text>
</comment>
<proteinExistence type="predicted"/>
<evidence type="ECO:0000313" key="2">
    <source>
        <dbReference type="EMBL" id="KAL3230805.1"/>
    </source>
</evidence>
<keyword evidence="1" id="KW-1133">Transmembrane helix</keyword>
<feature type="transmembrane region" description="Helical" evidence="1">
    <location>
        <begin position="57"/>
        <end position="77"/>
    </location>
</feature>
<evidence type="ECO:0000313" key="3">
    <source>
        <dbReference type="Proteomes" id="UP001623330"/>
    </source>
</evidence>
<evidence type="ECO:0000256" key="1">
    <source>
        <dbReference type="SAM" id="Phobius"/>
    </source>
</evidence>
<feature type="transmembrane region" description="Helical" evidence="1">
    <location>
        <begin position="110"/>
        <end position="128"/>
    </location>
</feature>
<dbReference type="EMBL" id="JBEVYD010000009">
    <property type="protein sequence ID" value="KAL3230805.1"/>
    <property type="molecule type" value="Genomic_DNA"/>
</dbReference>
<protein>
    <submittedName>
        <fullName evidence="2">Uncharacterized protein</fullName>
    </submittedName>
</protein>
<keyword evidence="3" id="KW-1185">Reference proteome</keyword>
<sequence>MWKYRKVKHIFRRFDKKNQEVRDLVRIPASFDVMEMENGSQENNNCLTATQYLTSKYITMFTVLFCSMAICMCLIYLPGLIETYYKNKIKYTRWALLLSLVTPASSSNSIIPSSLGILVGFYNWFCWLI</sequence>